<feature type="transmembrane region" description="Helical" evidence="1">
    <location>
        <begin position="77"/>
        <end position="95"/>
    </location>
</feature>
<accession>A0A927RQF9</accession>
<feature type="transmembrane region" description="Helical" evidence="1">
    <location>
        <begin position="225"/>
        <end position="251"/>
    </location>
</feature>
<proteinExistence type="predicted"/>
<gene>
    <name evidence="2" type="ORF">HEB94_009914</name>
</gene>
<keyword evidence="1" id="KW-0812">Transmembrane</keyword>
<dbReference type="PANTHER" id="PTHR40761:SF1">
    <property type="entry name" value="CONSERVED INTEGRAL MEMBRANE ALANINE VALINE AND LEUCINE RICH PROTEIN-RELATED"/>
    <property type="match status" value="1"/>
</dbReference>
<protein>
    <submittedName>
        <fullName evidence="2">Drug/metabolite transporter (DMT)-like permease</fullName>
    </submittedName>
</protein>
<dbReference type="AlphaFoldDB" id="A0A927RQF9"/>
<feature type="transmembrane region" description="Helical" evidence="1">
    <location>
        <begin position="53"/>
        <end position="71"/>
    </location>
</feature>
<feature type="transmembrane region" description="Helical" evidence="1">
    <location>
        <begin position="257"/>
        <end position="280"/>
    </location>
</feature>
<organism evidence="2 3">
    <name type="scientific">Actinopolymorpha pittospori</name>
    <dbReference type="NCBI Taxonomy" id="648752"/>
    <lineage>
        <taxon>Bacteria</taxon>
        <taxon>Bacillati</taxon>
        <taxon>Actinomycetota</taxon>
        <taxon>Actinomycetes</taxon>
        <taxon>Propionibacteriales</taxon>
        <taxon>Actinopolymorphaceae</taxon>
        <taxon>Actinopolymorpha</taxon>
    </lineage>
</organism>
<evidence type="ECO:0000313" key="2">
    <source>
        <dbReference type="EMBL" id="MBE1613066.1"/>
    </source>
</evidence>
<evidence type="ECO:0000256" key="1">
    <source>
        <dbReference type="SAM" id="Phobius"/>
    </source>
</evidence>
<feature type="transmembrane region" description="Helical" evidence="1">
    <location>
        <begin position="138"/>
        <end position="159"/>
    </location>
</feature>
<dbReference type="NCBIfam" id="NF038012">
    <property type="entry name" value="DMT_1"/>
    <property type="match status" value="1"/>
</dbReference>
<dbReference type="EMBL" id="JADBEM010000001">
    <property type="protein sequence ID" value="MBE1613066.1"/>
    <property type="molecule type" value="Genomic_DNA"/>
</dbReference>
<keyword evidence="1" id="KW-0472">Membrane</keyword>
<name>A0A927RQF9_9ACTN</name>
<dbReference type="RefSeq" id="WP_192755994.1">
    <property type="nucleotide sequence ID" value="NZ_BAABJL010000128.1"/>
</dbReference>
<evidence type="ECO:0000313" key="3">
    <source>
        <dbReference type="Proteomes" id="UP000638648"/>
    </source>
</evidence>
<feature type="transmembrane region" description="Helical" evidence="1">
    <location>
        <begin position="6"/>
        <end position="27"/>
    </location>
</feature>
<feature type="transmembrane region" description="Helical" evidence="1">
    <location>
        <begin position="107"/>
        <end position="126"/>
    </location>
</feature>
<dbReference type="PANTHER" id="PTHR40761">
    <property type="entry name" value="CONSERVED INTEGRAL MEMBRANE ALANINE VALINE AND LEUCINE RICH PROTEIN-RELATED"/>
    <property type="match status" value="1"/>
</dbReference>
<feature type="transmembrane region" description="Helical" evidence="1">
    <location>
        <begin position="166"/>
        <end position="187"/>
    </location>
</feature>
<comment type="caution">
    <text evidence="2">The sequence shown here is derived from an EMBL/GenBank/DDBJ whole genome shotgun (WGS) entry which is preliminary data.</text>
</comment>
<keyword evidence="3" id="KW-1185">Reference proteome</keyword>
<reference evidence="2" key="1">
    <citation type="submission" date="2020-10" db="EMBL/GenBank/DDBJ databases">
        <title>Sequencing the genomes of 1000 actinobacteria strains.</title>
        <authorList>
            <person name="Klenk H.-P."/>
        </authorList>
    </citation>
    <scope>NUCLEOTIDE SEQUENCE</scope>
    <source>
        <strain evidence="2">DSM 45354</strain>
    </source>
</reference>
<sequence length="306" mass="31879">MSVDLGTALAIPIAIAAAASFGGAASLQHSAARRARDVGLGPPLLLELLKQEGFVFSIGLGVLGFALQALALRLGPLILVQPLLITGTFFYILFISARMRMRPDLTLIIGVAMALVGLSAFLLIAQPSNGRDTFDTSAALPLGLGLIAIVGGSLLLATWLRGDARVIPISVAAAVCYGVMAGLVRSLVTSFNGDVGALFSDWQLYAAMIVGPTGFMLNQQAFQKGLLGVFTVTIITVGDPAVSIGIGIAWLGESIRGGALCNLGEVVSLLVVAAGVMLVATRSQHLTAELHARDERKRELKRSPRP</sequence>
<dbReference type="Proteomes" id="UP000638648">
    <property type="component" value="Unassembled WGS sequence"/>
</dbReference>
<keyword evidence="1" id="KW-1133">Transmembrane helix</keyword>